<proteinExistence type="predicted"/>
<reference evidence="6 7" key="1">
    <citation type="journal article" date="2018" name="Gigascience">
        <title>Genomes of trombidid mites reveal novel predicted allergens and laterally-transferred genes associated with secondary metabolism.</title>
        <authorList>
            <person name="Dong X."/>
            <person name="Chaisiri K."/>
            <person name="Xia D."/>
            <person name="Armstrong S.D."/>
            <person name="Fang Y."/>
            <person name="Donnelly M.J."/>
            <person name="Kadowaki T."/>
            <person name="McGarry J.W."/>
            <person name="Darby A.C."/>
            <person name="Makepeace B.L."/>
        </authorList>
    </citation>
    <scope>NUCLEOTIDE SEQUENCE [LARGE SCALE GENOMIC DNA]</scope>
    <source>
        <strain evidence="6">UoL-WK</strain>
    </source>
</reference>
<comment type="caution">
    <text evidence="6">The sequence shown here is derived from an EMBL/GenBank/DDBJ whole genome shotgun (WGS) entry which is preliminary data.</text>
</comment>
<feature type="transmembrane region" description="Helical" evidence="5">
    <location>
        <begin position="20"/>
        <end position="39"/>
    </location>
</feature>
<dbReference type="PANTHER" id="PTHR43667:SF1">
    <property type="entry name" value="CYCLOPROPANE-FATTY-ACYL-PHOSPHOLIPID SYNTHASE"/>
    <property type="match status" value="1"/>
</dbReference>
<gene>
    <name evidence="6" type="ORF">B4U79_18294</name>
</gene>
<dbReference type="InterPro" id="IPR050723">
    <property type="entry name" value="CFA/CMAS"/>
</dbReference>
<keyword evidence="5" id="KW-0812">Transmembrane</keyword>
<evidence type="ECO:0000313" key="6">
    <source>
        <dbReference type="EMBL" id="RWS05800.1"/>
    </source>
</evidence>
<dbReference type="GO" id="GO:0032259">
    <property type="term" value="P:methylation"/>
    <property type="evidence" value="ECO:0007669"/>
    <property type="project" value="UniProtKB-KW"/>
</dbReference>
<keyword evidence="5" id="KW-0472">Membrane</keyword>
<accession>A0A3S3NTJ5</accession>
<sequence length="390" mass="45136">MNFYFLLIDKLLRNFILTSIYYLAYILLPITKLIAIHLFDSAGIKINGSAECDPRVEDNRFYAYFIAYSIDGLAHAYKAKFFECNDVNQFLQLICIKLQRIICYHPAVLLPSIATRCFLLPSFDEMYDCTVVEHDTEKDTEYWKGENEYPAYSTCCWDNVDNIKDAYEQKLDIVARKLKLQRGMKLLDIGCGVGVLCRHLAEKYGVSAIGVNISNEQIEKAKQICTGLDVDFEHKDMLQVRGIYDRITCILCSEFAGIVKYRNFFETVHSCLTEGGLFLLEVISSRHFPYPTTIGFVEEQVMSKFSFPYDGDIIKCAKDLFVIEEWQNITDQEIRTCEERIKILNQKYGKHIESSNDEVMARGAKFSMALQQSFCQSGYYQFYRIVFSKI</sequence>
<dbReference type="GO" id="GO:0008168">
    <property type="term" value="F:methyltransferase activity"/>
    <property type="evidence" value="ECO:0007669"/>
    <property type="project" value="UniProtKB-KW"/>
</dbReference>
<protein>
    <submittedName>
        <fullName evidence="6">Cyclopropane-fatty-acyl-phospholipid synthase-like protein</fullName>
    </submittedName>
</protein>
<dbReference type="OrthoDB" id="8300214at2759"/>
<evidence type="ECO:0000313" key="7">
    <source>
        <dbReference type="Proteomes" id="UP000285301"/>
    </source>
</evidence>
<keyword evidence="7" id="KW-1185">Reference proteome</keyword>
<dbReference type="SUPFAM" id="SSF53335">
    <property type="entry name" value="S-adenosyl-L-methionine-dependent methyltransferases"/>
    <property type="match status" value="1"/>
</dbReference>
<keyword evidence="2" id="KW-0808">Transferase</keyword>
<dbReference type="CDD" id="cd02440">
    <property type="entry name" value="AdoMet_MTases"/>
    <property type="match status" value="1"/>
</dbReference>
<dbReference type="AlphaFoldDB" id="A0A3S3NTJ5"/>
<dbReference type="Gene3D" id="3.40.50.150">
    <property type="entry name" value="Vaccinia Virus protein VP39"/>
    <property type="match status" value="1"/>
</dbReference>
<evidence type="ECO:0000256" key="3">
    <source>
        <dbReference type="ARBA" id="ARBA00022691"/>
    </source>
</evidence>
<dbReference type="GO" id="GO:0006629">
    <property type="term" value="P:lipid metabolic process"/>
    <property type="evidence" value="ECO:0007669"/>
    <property type="project" value="UniProtKB-KW"/>
</dbReference>
<keyword evidence="1" id="KW-0489">Methyltransferase</keyword>
<dbReference type="Proteomes" id="UP000285301">
    <property type="component" value="Unassembled WGS sequence"/>
</dbReference>
<dbReference type="PANTHER" id="PTHR43667">
    <property type="entry name" value="CYCLOPROPANE-FATTY-ACYL-PHOSPHOLIPID SYNTHASE"/>
    <property type="match status" value="1"/>
</dbReference>
<evidence type="ECO:0000256" key="1">
    <source>
        <dbReference type="ARBA" id="ARBA00022603"/>
    </source>
</evidence>
<evidence type="ECO:0000256" key="2">
    <source>
        <dbReference type="ARBA" id="ARBA00022679"/>
    </source>
</evidence>
<dbReference type="InterPro" id="IPR029063">
    <property type="entry name" value="SAM-dependent_MTases_sf"/>
</dbReference>
<keyword evidence="4" id="KW-0443">Lipid metabolism</keyword>
<evidence type="ECO:0000256" key="4">
    <source>
        <dbReference type="ARBA" id="ARBA00023098"/>
    </source>
</evidence>
<organism evidence="6 7">
    <name type="scientific">Dinothrombium tinctorium</name>
    <dbReference type="NCBI Taxonomy" id="1965070"/>
    <lineage>
        <taxon>Eukaryota</taxon>
        <taxon>Metazoa</taxon>
        <taxon>Ecdysozoa</taxon>
        <taxon>Arthropoda</taxon>
        <taxon>Chelicerata</taxon>
        <taxon>Arachnida</taxon>
        <taxon>Acari</taxon>
        <taxon>Acariformes</taxon>
        <taxon>Trombidiformes</taxon>
        <taxon>Prostigmata</taxon>
        <taxon>Anystina</taxon>
        <taxon>Parasitengona</taxon>
        <taxon>Trombidioidea</taxon>
        <taxon>Trombidiidae</taxon>
        <taxon>Dinothrombium</taxon>
    </lineage>
</organism>
<name>A0A3S3NTJ5_9ACAR</name>
<dbReference type="EMBL" id="NCKU01004540">
    <property type="protein sequence ID" value="RWS05800.1"/>
    <property type="molecule type" value="Genomic_DNA"/>
</dbReference>
<keyword evidence="5" id="KW-1133">Transmembrane helix</keyword>
<dbReference type="STRING" id="1965070.A0A3S3NTJ5"/>
<dbReference type="Pfam" id="PF02353">
    <property type="entry name" value="CMAS"/>
    <property type="match status" value="1"/>
</dbReference>
<evidence type="ECO:0000256" key="5">
    <source>
        <dbReference type="SAM" id="Phobius"/>
    </source>
</evidence>
<keyword evidence="3" id="KW-0949">S-adenosyl-L-methionine</keyword>